<reference evidence="3" key="1">
    <citation type="submission" date="2016-10" db="EMBL/GenBank/DDBJ databases">
        <authorList>
            <person name="Varghese N."/>
            <person name="Submissions S."/>
        </authorList>
    </citation>
    <scope>NUCLEOTIDE SEQUENCE [LARGE SCALE GENOMIC DNA]</scope>
    <source>
        <strain evidence="3">DSM 15718</strain>
    </source>
</reference>
<dbReference type="EMBL" id="FNMV01000004">
    <property type="protein sequence ID" value="SDW65698.1"/>
    <property type="molecule type" value="Genomic_DNA"/>
</dbReference>
<name>A0A1H2VBH7_9FLAO</name>
<gene>
    <name evidence="2" type="ORF">SAMN05444338_10436</name>
</gene>
<dbReference type="AlphaFoldDB" id="A0A1H2VBH7"/>
<dbReference type="InterPro" id="IPR041246">
    <property type="entry name" value="Bact_MG10"/>
</dbReference>
<dbReference type="Pfam" id="PF17973">
    <property type="entry name" value="bMG10"/>
    <property type="match status" value="1"/>
</dbReference>
<proteinExistence type="predicted"/>
<organism evidence="2 3">
    <name type="scientific">Flavobacterium degerlachei</name>
    <dbReference type="NCBI Taxonomy" id="229203"/>
    <lineage>
        <taxon>Bacteria</taxon>
        <taxon>Pseudomonadati</taxon>
        <taxon>Bacteroidota</taxon>
        <taxon>Flavobacteriia</taxon>
        <taxon>Flavobacteriales</taxon>
        <taxon>Flavobacteriaceae</taxon>
        <taxon>Flavobacterium</taxon>
    </lineage>
</organism>
<protein>
    <recommendedName>
        <fullName evidence="1">Bacterial alpha-2-macroglobulin MG10 domain-containing protein</fullName>
    </recommendedName>
</protein>
<evidence type="ECO:0000259" key="1">
    <source>
        <dbReference type="Pfam" id="PF17973"/>
    </source>
</evidence>
<dbReference type="Proteomes" id="UP000198569">
    <property type="component" value="Unassembled WGS sequence"/>
</dbReference>
<evidence type="ECO:0000313" key="3">
    <source>
        <dbReference type="Proteomes" id="UP000198569"/>
    </source>
</evidence>
<keyword evidence="3" id="KW-1185">Reference proteome</keyword>
<evidence type="ECO:0000313" key="2">
    <source>
        <dbReference type="EMBL" id="SDW65698.1"/>
    </source>
</evidence>
<feature type="domain" description="Bacterial alpha-2-macroglobulin MG10" evidence="1">
    <location>
        <begin position="2"/>
        <end position="98"/>
    </location>
</feature>
<accession>A0A1H2VBH7</accession>
<dbReference type="STRING" id="229203.SAMN05444338_10436"/>
<sequence>MNIGDLLTVRLIISTKEDMEFVHLKDMRASCFEPVDVLSAYQYKDNLGFYKSTKDAATHFFFDKINKGTYVLEYDVRVNNKGNFSNGITTIQSMYAPEFTSHSNGIQVKVQN</sequence>